<organism evidence="1 2">
    <name type="scientific">Pectinatus haikarae</name>
    <dbReference type="NCBI Taxonomy" id="349096"/>
    <lineage>
        <taxon>Bacteria</taxon>
        <taxon>Bacillati</taxon>
        <taxon>Bacillota</taxon>
        <taxon>Negativicutes</taxon>
        <taxon>Selenomonadales</taxon>
        <taxon>Selenomonadaceae</taxon>
        <taxon>Pectinatus</taxon>
    </lineage>
</organism>
<sequence>MKNKETENKYWENEKGEMIEFGNYFMRCYDQVGKVQFGVKYFNPKTGEKKYATKFVLDRKELCESKEGLPYLRETLNEWKEWADNND</sequence>
<protein>
    <submittedName>
        <fullName evidence="1">Uncharacterized protein</fullName>
    </submittedName>
</protein>
<dbReference type="Proteomes" id="UP001239167">
    <property type="component" value="Unassembled WGS sequence"/>
</dbReference>
<dbReference type="RefSeq" id="WP_307222377.1">
    <property type="nucleotide sequence ID" value="NZ_CP116940.1"/>
</dbReference>
<evidence type="ECO:0000313" key="1">
    <source>
        <dbReference type="EMBL" id="MDQ0202499.1"/>
    </source>
</evidence>
<reference evidence="1 2" key="1">
    <citation type="submission" date="2023-07" db="EMBL/GenBank/DDBJ databases">
        <title>Genomic Encyclopedia of Type Strains, Phase IV (KMG-IV): sequencing the most valuable type-strain genomes for metagenomic binning, comparative biology and taxonomic classification.</title>
        <authorList>
            <person name="Goeker M."/>
        </authorList>
    </citation>
    <scope>NUCLEOTIDE SEQUENCE [LARGE SCALE GENOMIC DNA]</scope>
    <source>
        <strain evidence="1 2">DSM 16980</strain>
    </source>
</reference>
<gene>
    <name evidence="1" type="ORF">J2S01_000184</name>
</gene>
<comment type="caution">
    <text evidence="1">The sequence shown here is derived from an EMBL/GenBank/DDBJ whole genome shotgun (WGS) entry which is preliminary data.</text>
</comment>
<keyword evidence="2" id="KW-1185">Reference proteome</keyword>
<dbReference type="EMBL" id="JAUSUE010000001">
    <property type="protein sequence ID" value="MDQ0202499.1"/>
    <property type="molecule type" value="Genomic_DNA"/>
</dbReference>
<proteinExistence type="predicted"/>
<name>A0ABT9Y5T0_9FIRM</name>
<accession>A0ABT9Y5T0</accession>
<evidence type="ECO:0000313" key="2">
    <source>
        <dbReference type="Proteomes" id="UP001239167"/>
    </source>
</evidence>